<reference evidence="2" key="2">
    <citation type="journal article" date="2008" name="Genome Biol.">
        <title>Improved genome assembly and evidence-based global gene model set for the chordate Ciona intestinalis: new insight into intron and operon populations.</title>
        <authorList>
            <person name="Satou Y."/>
            <person name="Mineta K."/>
            <person name="Ogasawara M."/>
            <person name="Sasakura Y."/>
            <person name="Shoguchi E."/>
            <person name="Ueno K."/>
            <person name="Yamada L."/>
            <person name="Matsumoto J."/>
            <person name="Wasserscheid J."/>
            <person name="Dewar K."/>
            <person name="Wiley G.B."/>
            <person name="Macmil S.L."/>
            <person name="Roe B.A."/>
            <person name="Zeller R.W."/>
            <person name="Hastings K.E."/>
            <person name="Lemaire P."/>
            <person name="Lindquist E."/>
            <person name="Endo T."/>
            <person name="Hotta K."/>
            <person name="Inaba K."/>
        </authorList>
    </citation>
    <scope>NUCLEOTIDE SEQUENCE [LARGE SCALE GENOMIC DNA]</scope>
    <source>
        <strain evidence="2">wild type</strain>
    </source>
</reference>
<name>F6UBD8_CIOIN</name>
<evidence type="ECO:0000313" key="2">
    <source>
        <dbReference type="Ensembl" id="ENSCINP00000024980.2"/>
    </source>
</evidence>
<organism evidence="2 3">
    <name type="scientific">Ciona intestinalis</name>
    <name type="common">Transparent sea squirt</name>
    <name type="synonym">Ascidia intestinalis</name>
    <dbReference type="NCBI Taxonomy" id="7719"/>
    <lineage>
        <taxon>Eukaryota</taxon>
        <taxon>Metazoa</taxon>
        <taxon>Chordata</taxon>
        <taxon>Tunicata</taxon>
        <taxon>Ascidiacea</taxon>
        <taxon>Phlebobranchia</taxon>
        <taxon>Cionidae</taxon>
        <taxon>Ciona</taxon>
    </lineage>
</organism>
<reference evidence="2" key="4">
    <citation type="submission" date="2025-09" db="UniProtKB">
        <authorList>
            <consortium name="Ensembl"/>
        </authorList>
    </citation>
    <scope>IDENTIFICATION</scope>
</reference>
<feature type="compositionally biased region" description="Basic and acidic residues" evidence="1">
    <location>
        <begin position="267"/>
        <end position="277"/>
    </location>
</feature>
<accession>F6UBD8</accession>
<dbReference type="Ensembl" id="ENSCINT00000025226.2">
    <property type="protein sequence ID" value="ENSCINP00000024980.2"/>
    <property type="gene ID" value="ENSCING00000005484.3"/>
</dbReference>
<evidence type="ECO:0000256" key="1">
    <source>
        <dbReference type="SAM" id="MobiDB-lite"/>
    </source>
</evidence>
<evidence type="ECO:0000313" key="3">
    <source>
        <dbReference type="Proteomes" id="UP000008144"/>
    </source>
</evidence>
<dbReference type="HOGENOM" id="CLU_943199_0_0_1"/>
<feature type="compositionally biased region" description="Polar residues" evidence="1">
    <location>
        <begin position="278"/>
        <end position="295"/>
    </location>
</feature>
<protein>
    <submittedName>
        <fullName evidence="2">Uncharacterized protein</fullName>
    </submittedName>
</protein>
<feature type="region of interest" description="Disordered" evidence="1">
    <location>
        <begin position="267"/>
        <end position="295"/>
    </location>
</feature>
<accession>A0A1W5B3F1</accession>
<sequence length="295" mass="33653">MSALLQVSSRDVKNCSDVLLPLYLNILLENPWPRTDVTITQYLQYILSTKQAMSMTKQTSLFQSEVLKFAAPLNFYDWMVKRQGGSKLLDSTTIVQTTESYAVTKYLVQDADLKLVEDFLDLSLDSVHLNAEDKVVNAVIPMEQEEQTMDVKEEDAMFYVDKKPSCEVLKVEQLNKEYIEDVKEKCMLLLNKGEEPTSAVEKTSDDEESCENILITPKNPKRKCYLSKSARSLKRRKCVVDIKPLTPILEGKQKETLCKITHPLKVEQSTRKLRSESECSTGSHGYSTRSQKNMS</sequence>
<dbReference type="AlphaFoldDB" id="F6UBD8"/>
<dbReference type="InParanoid" id="F6UBD8"/>
<proteinExistence type="predicted"/>
<reference evidence="2" key="3">
    <citation type="submission" date="2025-08" db="UniProtKB">
        <authorList>
            <consortium name="Ensembl"/>
        </authorList>
    </citation>
    <scope>IDENTIFICATION</scope>
</reference>
<dbReference type="EMBL" id="EAAA01001877">
    <property type="status" value="NOT_ANNOTATED_CDS"/>
    <property type="molecule type" value="Genomic_DNA"/>
</dbReference>
<reference evidence="3" key="1">
    <citation type="journal article" date="2002" name="Science">
        <title>The draft genome of Ciona intestinalis: insights into chordate and vertebrate origins.</title>
        <authorList>
            <person name="Dehal P."/>
            <person name="Satou Y."/>
            <person name="Campbell R.K."/>
            <person name="Chapman J."/>
            <person name="Degnan B."/>
            <person name="De Tomaso A."/>
            <person name="Davidson B."/>
            <person name="Di Gregorio A."/>
            <person name="Gelpke M."/>
            <person name="Goodstein D.M."/>
            <person name="Harafuji N."/>
            <person name="Hastings K.E."/>
            <person name="Ho I."/>
            <person name="Hotta K."/>
            <person name="Huang W."/>
            <person name="Kawashima T."/>
            <person name="Lemaire P."/>
            <person name="Martinez D."/>
            <person name="Meinertzhagen I.A."/>
            <person name="Necula S."/>
            <person name="Nonaka M."/>
            <person name="Putnam N."/>
            <person name="Rash S."/>
            <person name="Saiga H."/>
            <person name="Satake M."/>
            <person name="Terry A."/>
            <person name="Yamada L."/>
            <person name="Wang H.G."/>
            <person name="Awazu S."/>
            <person name="Azumi K."/>
            <person name="Boore J."/>
            <person name="Branno M."/>
            <person name="Chin-Bow S."/>
            <person name="DeSantis R."/>
            <person name="Doyle S."/>
            <person name="Francino P."/>
            <person name="Keys D.N."/>
            <person name="Haga S."/>
            <person name="Hayashi H."/>
            <person name="Hino K."/>
            <person name="Imai K.S."/>
            <person name="Inaba K."/>
            <person name="Kano S."/>
            <person name="Kobayashi K."/>
            <person name="Kobayashi M."/>
            <person name="Lee B.I."/>
            <person name="Makabe K.W."/>
            <person name="Manohar C."/>
            <person name="Matassi G."/>
            <person name="Medina M."/>
            <person name="Mochizuki Y."/>
            <person name="Mount S."/>
            <person name="Morishita T."/>
            <person name="Miura S."/>
            <person name="Nakayama A."/>
            <person name="Nishizaka S."/>
            <person name="Nomoto H."/>
            <person name="Ohta F."/>
            <person name="Oishi K."/>
            <person name="Rigoutsos I."/>
            <person name="Sano M."/>
            <person name="Sasaki A."/>
            <person name="Sasakura Y."/>
            <person name="Shoguchi E."/>
            <person name="Shin-i T."/>
            <person name="Spagnuolo A."/>
            <person name="Stainier D."/>
            <person name="Suzuki M.M."/>
            <person name="Tassy O."/>
            <person name="Takatori N."/>
            <person name="Tokuoka M."/>
            <person name="Yagi K."/>
            <person name="Yoshizaki F."/>
            <person name="Wada S."/>
            <person name="Zhang C."/>
            <person name="Hyatt P.D."/>
            <person name="Larimer F."/>
            <person name="Detter C."/>
            <person name="Doggett N."/>
            <person name="Glavina T."/>
            <person name="Hawkins T."/>
            <person name="Richardson P."/>
            <person name="Lucas S."/>
            <person name="Kohara Y."/>
            <person name="Levine M."/>
            <person name="Satoh N."/>
            <person name="Rokhsar D.S."/>
        </authorList>
    </citation>
    <scope>NUCLEOTIDE SEQUENCE [LARGE SCALE GENOMIC DNA]</scope>
</reference>
<dbReference type="Proteomes" id="UP000008144">
    <property type="component" value="Chromosome 4"/>
</dbReference>
<keyword evidence="3" id="KW-1185">Reference proteome</keyword>